<reference evidence="2" key="1">
    <citation type="submission" date="2020-10" db="EMBL/GenBank/DDBJ databases">
        <authorList>
            <person name="Gilroy R."/>
        </authorList>
    </citation>
    <scope>NUCLEOTIDE SEQUENCE</scope>
    <source>
        <strain evidence="2">ChiW13-3771</strain>
    </source>
</reference>
<name>A0A9D1EGF4_9FIRM</name>
<comment type="caution">
    <text evidence="2">The sequence shown here is derived from an EMBL/GenBank/DDBJ whole genome shotgun (WGS) entry which is preliminary data.</text>
</comment>
<dbReference type="Proteomes" id="UP000824201">
    <property type="component" value="Unassembled WGS sequence"/>
</dbReference>
<reference evidence="2" key="2">
    <citation type="journal article" date="2021" name="PeerJ">
        <title>Extensive microbial diversity within the chicken gut microbiome revealed by metagenomics and culture.</title>
        <authorList>
            <person name="Gilroy R."/>
            <person name="Ravi A."/>
            <person name="Getino M."/>
            <person name="Pursley I."/>
            <person name="Horton D.L."/>
            <person name="Alikhan N.F."/>
            <person name="Baker D."/>
            <person name="Gharbi K."/>
            <person name="Hall N."/>
            <person name="Watson M."/>
            <person name="Adriaenssens E.M."/>
            <person name="Foster-Nyarko E."/>
            <person name="Jarju S."/>
            <person name="Secka A."/>
            <person name="Antonio M."/>
            <person name="Oren A."/>
            <person name="Chaudhuri R.R."/>
            <person name="La Ragione R."/>
            <person name="Hildebrand F."/>
            <person name="Pallen M.J."/>
        </authorList>
    </citation>
    <scope>NUCLEOTIDE SEQUENCE</scope>
    <source>
        <strain evidence="2">ChiW13-3771</strain>
    </source>
</reference>
<dbReference type="AlphaFoldDB" id="A0A9D1EGF4"/>
<dbReference type="EMBL" id="DVHN01000145">
    <property type="protein sequence ID" value="HIR89463.1"/>
    <property type="molecule type" value="Genomic_DNA"/>
</dbReference>
<keyword evidence="1" id="KW-0175">Coiled coil</keyword>
<protein>
    <submittedName>
        <fullName evidence="2">Uncharacterized protein</fullName>
    </submittedName>
</protein>
<evidence type="ECO:0000313" key="3">
    <source>
        <dbReference type="Proteomes" id="UP000824201"/>
    </source>
</evidence>
<evidence type="ECO:0000313" key="2">
    <source>
        <dbReference type="EMBL" id="HIR89463.1"/>
    </source>
</evidence>
<accession>A0A9D1EGF4</accession>
<organism evidence="2 3">
    <name type="scientific">Candidatus Fimimorpha faecalis</name>
    <dbReference type="NCBI Taxonomy" id="2840824"/>
    <lineage>
        <taxon>Bacteria</taxon>
        <taxon>Bacillati</taxon>
        <taxon>Bacillota</taxon>
        <taxon>Clostridia</taxon>
        <taxon>Eubacteriales</taxon>
        <taxon>Candidatus Fimimorpha</taxon>
    </lineage>
</organism>
<proteinExistence type="predicted"/>
<evidence type="ECO:0000256" key="1">
    <source>
        <dbReference type="SAM" id="Coils"/>
    </source>
</evidence>
<gene>
    <name evidence="2" type="ORF">IAC96_10985</name>
</gene>
<feature type="coiled-coil region" evidence="1">
    <location>
        <begin position="261"/>
        <end position="304"/>
    </location>
</feature>
<sequence>MSNNLKKSQTAQFTEDVTVQVQDWRDDLTDILEQRESFFYEAENCVDLIERINEISKFYPFGSYVRRYLYRNYLPKTIDQPFRKIKESVFLEELKQLLQEYKKTNPSFPVTNQTLKTWISLKENNNITRRSVLGMAFLLQMSLEDASYFLKNVLGEQQIQCKDAWEAICGYCFKMKKKYYEAEALYDEFKKRYAANLNEYLSQLDRVKYTADVNSALLNAETDQEFLDRLMLEPFYQLDLIKEILLGSDEQLRDQILSVFSVSYEKEVKELKKIIASEKEAEKLVDKNKRRRQTNAAKSKLERKLGAMYPVLTEYSVTAFKLFQENYDKIQTRLNSPKEAQAAVANELELLLTEKIKTLFCKKISDKKLTPGRISKLLNKQMKVDRKDLIKTELFLKAEEMNEEKYWKPREEYYDCFQQEIDYKLRLCGMAELNMANPYDCFVMLCFCSDDPYELYQDVMEASCSL</sequence>